<gene>
    <name evidence="5" type="ORF">CINCED_3A023488</name>
</gene>
<feature type="region of interest" description="Disordered" evidence="1">
    <location>
        <begin position="30"/>
        <end position="68"/>
    </location>
</feature>
<feature type="region of interest" description="Disordered" evidence="1">
    <location>
        <begin position="134"/>
        <end position="154"/>
    </location>
</feature>
<feature type="chain" id="PRO_5023119060" evidence="3">
    <location>
        <begin position="22"/>
        <end position="542"/>
    </location>
</feature>
<keyword evidence="2" id="KW-1133">Transmembrane helix</keyword>
<feature type="domain" description="Ig-like" evidence="4">
    <location>
        <begin position="443"/>
        <end position="542"/>
    </location>
</feature>
<keyword evidence="2" id="KW-0472">Membrane</keyword>
<feature type="region of interest" description="Disordered" evidence="1">
    <location>
        <begin position="390"/>
        <end position="418"/>
    </location>
</feature>
<evidence type="ECO:0000259" key="4">
    <source>
        <dbReference type="PROSITE" id="PS50835"/>
    </source>
</evidence>
<accession>A0A5E4M5R3</accession>
<sequence length="542" mass="60708">MAVTVLSFFLPIALFDRVLQAGSVRNHEQPTPWTIPLGSTWPDRRVSEETSDMNNNNNNSTQSADEFSPAVDLQQKHDGGYSTLSSAAIPGDDSDSFDHPWVPSTFPVYPSMTTGKPIFIPHSNHRHAEHPNIYDGRTYRPDADNSNGQRPEYPTAKENVVPIWTRYEFDLLIAYSVRVMRKCSFIDRYNNYFADQRHLKKQHHNRQVFVDPIMSTNGGGRPFVNRFQQNALDYDLADGGVDYAQVSDHQDLKDVAGIAGGEENDDGGASSWFDQLQTRPSSSTAKARRPSQEAVFDVYEIASSAVVGISQAKAFKVLKFLLFLLIKFKLFVLMKFWFIVKLFVLAKIVKIMLLPFVPSMMMAMFNNNTSLPAPTPHTCPCLLVSLPSPPGPPSDNSISTSDTSLSSMMSSSSSSRNGNASIPTVITHNRFLDFDTFGVAFVPKLARFVSTVQSAQCVQRMACNEAGSKSPNLEFVWINGVMSSLVSYIPSKKLKLYVTTFKEVSDSRQENNIYSKFTTDEWSKWCTERYSCEEETTTNVMV</sequence>
<organism evidence="5 6">
    <name type="scientific">Cinara cedri</name>
    <dbReference type="NCBI Taxonomy" id="506608"/>
    <lineage>
        <taxon>Eukaryota</taxon>
        <taxon>Metazoa</taxon>
        <taxon>Ecdysozoa</taxon>
        <taxon>Arthropoda</taxon>
        <taxon>Hexapoda</taxon>
        <taxon>Insecta</taxon>
        <taxon>Pterygota</taxon>
        <taxon>Neoptera</taxon>
        <taxon>Paraneoptera</taxon>
        <taxon>Hemiptera</taxon>
        <taxon>Sternorrhyncha</taxon>
        <taxon>Aphidomorpha</taxon>
        <taxon>Aphidoidea</taxon>
        <taxon>Aphididae</taxon>
        <taxon>Lachninae</taxon>
        <taxon>Cinara</taxon>
    </lineage>
</organism>
<keyword evidence="6" id="KW-1185">Reference proteome</keyword>
<evidence type="ECO:0000256" key="1">
    <source>
        <dbReference type="SAM" id="MobiDB-lite"/>
    </source>
</evidence>
<name>A0A5E4M5R3_9HEMI</name>
<dbReference type="AlphaFoldDB" id="A0A5E4M5R3"/>
<keyword evidence="2" id="KW-0812">Transmembrane</keyword>
<dbReference type="InterPro" id="IPR007110">
    <property type="entry name" value="Ig-like_dom"/>
</dbReference>
<proteinExistence type="predicted"/>
<evidence type="ECO:0000256" key="3">
    <source>
        <dbReference type="SAM" id="SignalP"/>
    </source>
</evidence>
<protein>
    <submittedName>
        <fullName evidence="5">Immunoglobulin-like domain</fullName>
    </submittedName>
</protein>
<keyword evidence="3" id="KW-0732">Signal</keyword>
<dbReference type="PROSITE" id="PS50835">
    <property type="entry name" value="IG_LIKE"/>
    <property type="match status" value="1"/>
</dbReference>
<evidence type="ECO:0000256" key="2">
    <source>
        <dbReference type="SAM" id="Phobius"/>
    </source>
</evidence>
<evidence type="ECO:0000313" key="5">
    <source>
        <dbReference type="EMBL" id="VVC24713.1"/>
    </source>
</evidence>
<feature type="compositionally biased region" description="Low complexity" evidence="1">
    <location>
        <begin position="394"/>
        <end position="415"/>
    </location>
</feature>
<reference evidence="5 6" key="1">
    <citation type="submission" date="2019-08" db="EMBL/GenBank/DDBJ databases">
        <authorList>
            <person name="Alioto T."/>
            <person name="Alioto T."/>
            <person name="Gomez Garrido J."/>
        </authorList>
    </citation>
    <scope>NUCLEOTIDE SEQUENCE [LARGE SCALE GENOMIC DNA]</scope>
</reference>
<dbReference type="Proteomes" id="UP000325440">
    <property type="component" value="Unassembled WGS sequence"/>
</dbReference>
<feature type="transmembrane region" description="Helical" evidence="2">
    <location>
        <begin position="347"/>
        <end position="365"/>
    </location>
</feature>
<feature type="compositionally biased region" description="Basic and acidic residues" evidence="1">
    <location>
        <begin position="134"/>
        <end position="143"/>
    </location>
</feature>
<evidence type="ECO:0000313" key="6">
    <source>
        <dbReference type="Proteomes" id="UP000325440"/>
    </source>
</evidence>
<dbReference type="EMBL" id="CABPRJ010000005">
    <property type="protein sequence ID" value="VVC24713.1"/>
    <property type="molecule type" value="Genomic_DNA"/>
</dbReference>
<feature type="signal peptide" evidence="3">
    <location>
        <begin position="1"/>
        <end position="21"/>
    </location>
</feature>